<evidence type="ECO:0000313" key="1">
    <source>
        <dbReference type="EMBL" id="RYQ83884.1"/>
    </source>
</evidence>
<reference evidence="1 2" key="1">
    <citation type="submission" date="2019-01" db="EMBL/GenBank/DDBJ databases">
        <title>Sequencing of cultivated peanut Arachis hypogaea provides insights into genome evolution and oil improvement.</title>
        <authorList>
            <person name="Chen X."/>
        </authorList>
    </citation>
    <scope>NUCLEOTIDE SEQUENCE [LARGE SCALE GENOMIC DNA]</scope>
    <source>
        <strain evidence="2">cv. Fuhuasheng</strain>
        <tissue evidence="1">Leaves</tissue>
    </source>
</reference>
<keyword evidence="2" id="KW-1185">Reference proteome</keyword>
<organism evidence="1 2">
    <name type="scientific">Arachis hypogaea</name>
    <name type="common">Peanut</name>
    <dbReference type="NCBI Taxonomy" id="3818"/>
    <lineage>
        <taxon>Eukaryota</taxon>
        <taxon>Viridiplantae</taxon>
        <taxon>Streptophyta</taxon>
        <taxon>Embryophyta</taxon>
        <taxon>Tracheophyta</taxon>
        <taxon>Spermatophyta</taxon>
        <taxon>Magnoliopsida</taxon>
        <taxon>eudicotyledons</taxon>
        <taxon>Gunneridae</taxon>
        <taxon>Pentapetalae</taxon>
        <taxon>rosids</taxon>
        <taxon>fabids</taxon>
        <taxon>Fabales</taxon>
        <taxon>Fabaceae</taxon>
        <taxon>Papilionoideae</taxon>
        <taxon>50 kb inversion clade</taxon>
        <taxon>dalbergioids sensu lato</taxon>
        <taxon>Dalbergieae</taxon>
        <taxon>Pterocarpus clade</taxon>
        <taxon>Arachis</taxon>
    </lineage>
</organism>
<comment type="caution">
    <text evidence="1">The sequence shown here is derived from an EMBL/GenBank/DDBJ whole genome shotgun (WGS) entry which is preliminary data.</text>
</comment>
<accession>A0A444X2C9</accession>
<gene>
    <name evidence="1" type="ORF">Ahy_B10g102761</name>
</gene>
<dbReference type="Proteomes" id="UP000289738">
    <property type="component" value="Chromosome B10"/>
</dbReference>
<protein>
    <recommendedName>
        <fullName evidence="3">Retrotransposon gag domain-containing protein</fullName>
    </recommendedName>
</protein>
<evidence type="ECO:0008006" key="3">
    <source>
        <dbReference type="Google" id="ProtNLM"/>
    </source>
</evidence>
<proteinExistence type="predicted"/>
<evidence type="ECO:0000313" key="2">
    <source>
        <dbReference type="Proteomes" id="UP000289738"/>
    </source>
</evidence>
<dbReference type="AlphaFoldDB" id="A0A444X2C9"/>
<name>A0A444X2C9_ARAHY</name>
<sequence length="154" mass="18088">MEYHTKFLYLMGKANIKRSPEVLMERFLFGLHEKLADTVQHYRYATMEDLVKLSIGWEQVQQMRDRHNKRISSTAIFHSSSKSEMEKSVEYAVDGFVDSLINYGSINMDEKKGRQIAHFGQDGERMVEKIELAHMKYIATIQWIEKSHQTMVPI</sequence>
<dbReference type="EMBL" id="SDMP01000020">
    <property type="protein sequence ID" value="RYQ83884.1"/>
    <property type="molecule type" value="Genomic_DNA"/>
</dbReference>